<protein>
    <submittedName>
        <fullName evidence="2">Uncharacterized protein</fullName>
    </submittedName>
</protein>
<dbReference type="Proteomes" id="UP001378960">
    <property type="component" value="Unassembled WGS sequence"/>
</dbReference>
<feature type="compositionally biased region" description="Polar residues" evidence="1">
    <location>
        <begin position="435"/>
        <end position="445"/>
    </location>
</feature>
<evidence type="ECO:0000313" key="2">
    <source>
        <dbReference type="EMBL" id="GMM48759.1"/>
    </source>
</evidence>
<proteinExistence type="predicted"/>
<feature type="region of interest" description="Disordered" evidence="1">
    <location>
        <begin position="434"/>
        <end position="454"/>
    </location>
</feature>
<dbReference type="AlphaFoldDB" id="A0AAV5RB19"/>
<organism evidence="2 3">
    <name type="scientific">Pichia kluyveri</name>
    <name type="common">Yeast</name>
    <dbReference type="NCBI Taxonomy" id="36015"/>
    <lineage>
        <taxon>Eukaryota</taxon>
        <taxon>Fungi</taxon>
        <taxon>Dikarya</taxon>
        <taxon>Ascomycota</taxon>
        <taxon>Saccharomycotina</taxon>
        <taxon>Pichiomycetes</taxon>
        <taxon>Pichiales</taxon>
        <taxon>Pichiaceae</taxon>
        <taxon>Pichia</taxon>
    </lineage>
</organism>
<accession>A0AAV5RB19</accession>
<gene>
    <name evidence="2" type="ORF">DAPK24_053570</name>
</gene>
<reference evidence="2 3" key="1">
    <citation type="journal article" date="2023" name="Elife">
        <title>Identification of key yeast species and microbe-microbe interactions impacting larval growth of Drosophila in the wild.</title>
        <authorList>
            <person name="Mure A."/>
            <person name="Sugiura Y."/>
            <person name="Maeda R."/>
            <person name="Honda K."/>
            <person name="Sakurai N."/>
            <person name="Takahashi Y."/>
            <person name="Watada M."/>
            <person name="Katoh T."/>
            <person name="Gotoh A."/>
            <person name="Gotoh Y."/>
            <person name="Taniguchi I."/>
            <person name="Nakamura K."/>
            <person name="Hayashi T."/>
            <person name="Katayama T."/>
            <person name="Uemura T."/>
            <person name="Hattori Y."/>
        </authorList>
    </citation>
    <scope>NUCLEOTIDE SEQUENCE [LARGE SCALE GENOMIC DNA]</scope>
    <source>
        <strain evidence="2 3">PK-24</strain>
    </source>
</reference>
<keyword evidence="3" id="KW-1185">Reference proteome</keyword>
<comment type="caution">
    <text evidence="2">The sequence shown here is derived from an EMBL/GenBank/DDBJ whole genome shotgun (WGS) entry which is preliminary data.</text>
</comment>
<name>A0AAV5RB19_PICKL</name>
<evidence type="ECO:0000256" key="1">
    <source>
        <dbReference type="SAM" id="MobiDB-lite"/>
    </source>
</evidence>
<evidence type="ECO:0000313" key="3">
    <source>
        <dbReference type="Proteomes" id="UP001378960"/>
    </source>
</evidence>
<dbReference type="EMBL" id="BTGB01000009">
    <property type="protein sequence ID" value="GMM48759.1"/>
    <property type="molecule type" value="Genomic_DNA"/>
</dbReference>
<sequence>MLSAWENHYHHNDHRFEIRFRRAFLKLNRWWIFYRYNGNPNNNPFLLTSRPKNLPLISLRSEEYSEFISKNDYVNKKWDQFWKPIPSIDYQINEDVNKFKRQPLRDINLKNQPKRRKQKIGNRQTFKIYEDPKLVQRNNDNNDNISVVNNFTMESDGSLDSFEKHLLESVNLTYLRVGYLLPFAESKKSINGLKTPNYYDTYCQRKQGNGDNDDQQDDNMRDQENQSILLDEPFENKKIQVINSNNFTNDINLNNVFENDRNDGDYDIFNNMEFTKKNIKRKTKYKALGFDGDRIAIQKQMTSHGLRGWISNKVRPETRSTFDNNNNNNNRVTLNSNPIGGQLIRTQRFTNIPLIQRPEFFNRNLLVSRNSQISSNEMERLREYQVKNYVRPDKINREKRREISKRLINSRNSEQKRVVSIFKKLKNNTKKMIQYNPSENNNNVKKPSHDEEPRKHNWNIFSSFMSNRKPVIEETTNLGDYNNNNITSNQRGTKRVTIFTSKLHAVNEPESAEVFEDEYDIFASYDYDQDS</sequence>